<dbReference type="EMBL" id="CP016094">
    <property type="protein sequence ID" value="AOS43150.1"/>
    <property type="molecule type" value="Genomic_DNA"/>
</dbReference>
<sequence>MDTALPAAPRLAALRCWMQGRRVYLEITERRRISFPTSKYDQLAYASQVELEKIHLHDEGRVIRWDSLDEEIQVEDVANSRYTHTARSVPFVTALAPEKPAPKYTF</sequence>
<dbReference type="OrthoDB" id="337884at2"/>
<evidence type="ECO:0008006" key="3">
    <source>
        <dbReference type="Google" id="ProtNLM"/>
    </source>
</evidence>
<organism evidence="1 2">
    <name type="scientific">Lacunisphaera limnophila</name>
    <dbReference type="NCBI Taxonomy" id="1838286"/>
    <lineage>
        <taxon>Bacteria</taxon>
        <taxon>Pseudomonadati</taxon>
        <taxon>Verrucomicrobiota</taxon>
        <taxon>Opitutia</taxon>
        <taxon>Opitutales</taxon>
        <taxon>Opitutaceae</taxon>
        <taxon>Lacunisphaera</taxon>
    </lineage>
</organism>
<name>A0A1I7PHQ9_9BACT</name>
<dbReference type="RefSeq" id="WP_069960538.1">
    <property type="nucleotide sequence ID" value="NZ_CP016094.1"/>
</dbReference>
<keyword evidence="2" id="KW-1185">Reference proteome</keyword>
<dbReference type="KEGG" id="obg:Verru16b_00191"/>
<proteinExistence type="predicted"/>
<reference evidence="1 2" key="1">
    <citation type="submission" date="2016-06" db="EMBL/GenBank/DDBJ databases">
        <title>Three novel species with peptidoglycan cell walls form the new genus Lacunisphaera gen. nov. in the family Opitutaceae of the verrucomicrobial subdivision 4.</title>
        <authorList>
            <person name="Rast P."/>
            <person name="Gloeckner I."/>
            <person name="Jogler M."/>
            <person name="Boedeker C."/>
            <person name="Jeske O."/>
            <person name="Wiegand S."/>
            <person name="Reinhardt R."/>
            <person name="Schumann P."/>
            <person name="Rohde M."/>
            <person name="Spring S."/>
            <person name="Gloeckner F.O."/>
            <person name="Jogler C."/>
        </authorList>
    </citation>
    <scope>NUCLEOTIDE SEQUENCE [LARGE SCALE GENOMIC DNA]</scope>
    <source>
        <strain evidence="1 2">IG16b</strain>
    </source>
</reference>
<dbReference type="Gene3D" id="3.30.2020.40">
    <property type="entry name" value="Uncharacterised protein PF10387, DUF2442"/>
    <property type="match status" value="1"/>
</dbReference>
<evidence type="ECO:0000313" key="1">
    <source>
        <dbReference type="EMBL" id="AOS43150.1"/>
    </source>
</evidence>
<gene>
    <name evidence="1" type="ORF">Verru16b_00191</name>
</gene>
<accession>A0A1I7PHQ9</accession>
<dbReference type="AlphaFoldDB" id="A0A1I7PHQ9"/>
<evidence type="ECO:0000313" key="2">
    <source>
        <dbReference type="Proteomes" id="UP000095228"/>
    </source>
</evidence>
<protein>
    <recommendedName>
        <fullName evidence="3">DUF2442 domain-containing protein</fullName>
    </recommendedName>
</protein>
<dbReference type="Proteomes" id="UP000095228">
    <property type="component" value="Chromosome"/>
</dbReference>